<dbReference type="Gene3D" id="3.40.30.10">
    <property type="entry name" value="Glutaredoxin"/>
    <property type="match status" value="1"/>
</dbReference>
<dbReference type="STRING" id="299467.A0A443S7J6"/>
<keyword evidence="11" id="KW-1185">Reference proteome</keyword>
<evidence type="ECO:0000256" key="6">
    <source>
        <dbReference type="ARBA" id="ARBA00071200"/>
    </source>
</evidence>
<dbReference type="SFLD" id="SFLDG00363">
    <property type="entry name" value="AMPS_(cytGST):_Alpha-__Mu-__Pi"/>
    <property type="match status" value="1"/>
</dbReference>
<evidence type="ECO:0000313" key="10">
    <source>
        <dbReference type="EMBL" id="RWS23395.1"/>
    </source>
</evidence>
<protein>
    <recommendedName>
        <fullName evidence="6">Glutathione S-transferase</fullName>
        <ecNumber evidence="3">2.5.1.18</ecNumber>
    </recommendedName>
    <alternativeName>
        <fullName evidence="7">GST class-mu</fullName>
    </alternativeName>
</protein>
<name>A0A443S7J6_9ACAR</name>
<dbReference type="GO" id="GO:0006749">
    <property type="term" value="P:glutathione metabolic process"/>
    <property type="evidence" value="ECO:0007669"/>
    <property type="project" value="TreeGrafter"/>
</dbReference>
<feature type="domain" description="GST C-terminal" evidence="9">
    <location>
        <begin position="90"/>
        <end position="208"/>
    </location>
</feature>
<reference evidence="10 11" key="1">
    <citation type="journal article" date="2018" name="Gigascience">
        <title>Genomes of trombidid mites reveal novel predicted allergens and laterally-transferred genes associated with secondary metabolism.</title>
        <authorList>
            <person name="Dong X."/>
            <person name="Chaisiri K."/>
            <person name="Xia D."/>
            <person name="Armstrong S.D."/>
            <person name="Fang Y."/>
            <person name="Donnelly M.J."/>
            <person name="Kadowaki T."/>
            <person name="McGarry J.W."/>
            <person name="Darby A.C."/>
            <person name="Makepeace B.L."/>
        </authorList>
    </citation>
    <scope>NUCLEOTIDE SEQUENCE [LARGE SCALE GENOMIC DNA]</scope>
    <source>
        <strain evidence="10">UoL-UT</strain>
    </source>
</reference>
<sequence>MAPILAYWDIRGYAQPIRLLLAYTGTEFVDKYYTCGPPPNFDKSGWFNEKFTLGLDFPNLPYYIDGDVKLSQTMAIMRYLAMKHGLEGKDENEKIRIALIEQEILDYRSQFSGLCYNPEFSKLKDNYLQVLPNKLKALSAFLGNHEWFGGKHISYVDFVVYEWLDQHKLLEPNCLDNYSNLQQFTKRVESLPTIEKYMKSDKFLKYPLNNNIAKFGSRYSQ</sequence>
<evidence type="ECO:0000256" key="1">
    <source>
        <dbReference type="ARBA" id="ARBA00003701"/>
    </source>
</evidence>
<dbReference type="AlphaFoldDB" id="A0A443S7J6"/>
<evidence type="ECO:0000259" key="9">
    <source>
        <dbReference type="PROSITE" id="PS50405"/>
    </source>
</evidence>
<feature type="domain" description="GST N-terminal" evidence="8">
    <location>
        <begin position="1"/>
        <end position="88"/>
    </location>
</feature>
<evidence type="ECO:0000256" key="3">
    <source>
        <dbReference type="ARBA" id="ARBA00012452"/>
    </source>
</evidence>
<dbReference type="EC" id="2.5.1.18" evidence="3"/>
<comment type="catalytic activity">
    <reaction evidence="5">
        <text>RX + glutathione = an S-substituted glutathione + a halide anion + H(+)</text>
        <dbReference type="Rhea" id="RHEA:16437"/>
        <dbReference type="ChEBI" id="CHEBI:15378"/>
        <dbReference type="ChEBI" id="CHEBI:16042"/>
        <dbReference type="ChEBI" id="CHEBI:17792"/>
        <dbReference type="ChEBI" id="CHEBI:57925"/>
        <dbReference type="ChEBI" id="CHEBI:90779"/>
        <dbReference type="EC" id="2.5.1.18"/>
    </reaction>
</comment>
<comment type="function">
    <text evidence="1">Conjugation of reduced glutathione to a wide number of exogenous and endogenous hydrophobic electrophiles.</text>
</comment>
<organism evidence="10 11">
    <name type="scientific">Leptotrombidium deliense</name>
    <dbReference type="NCBI Taxonomy" id="299467"/>
    <lineage>
        <taxon>Eukaryota</taxon>
        <taxon>Metazoa</taxon>
        <taxon>Ecdysozoa</taxon>
        <taxon>Arthropoda</taxon>
        <taxon>Chelicerata</taxon>
        <taxon>Arachnida</taxon>
        <taxon>Acari</taxon>
        <taxon>Acariformes</taxon>
        <taxon>Trombidiformes</taxon>
        <taxon>Prostigmata</taxon>
        <taxon>Anystina</taxon>
        <taxon>Parasitengona</taxon>
        <taxon>Trombiculoidea</taxon>
        <taxon>Trombiculidae</taxon>
        <taxon>Leptotrombidium</taxon>
    </lineage>
</organism>
<dbReference type="InterPro" id="IPR036282">
    <property type="entry name" value="Glutathione-S-Trfase_C_sf"/>
</dbReference>
<dbReference type="SUPFAM" id="SSF47616">
    <property type="entry name" value="GST C-terminal domain-like"/>
    <property type="match status" value="1"/>
</dbReference>
<dbReference type="Pfam" id="PF14497">
    <property type="entry name" value="GST_C_3"/>
    <property type="match status" value="1"/>
</dbReference>
<keyword evidence="4 10" id="KW-0808">Transferase</keyword>
<comment type="caution">
    <text evidence="10">The sequence shown here is derived from an EMBL/GenBank/DDBJ whole genome shotgun (WGS) entry which is preliminary data.</text>
</comment>
<dbReference type="Proteomes" id="UP000288716">
    <property type="component" value="Unassembled WGS sequence"/>
</dbReference>
<dbReference type="PROSITE" id="PS50405">
    <property type="entry name" value="GST_CTER"/>
    <property type="match status" value="1"/>
</dbReference>
<dbReference type="FunFam" id="3.40.30.10:FF:000019">
    <property type="entry name" value="Glutathione S-transferase Mu"/>
    <property type="match status" value="1"/>
</dbReference>
<evidence type="ECO:0000259" key="8">
    <source>
        <dbReference type="PROSITE" id="PS50404"/>
    </source>
</evidence>
<dbReference type="InterPro" id="IPR003081">
    <property type="entry name" value="GST_mu"/>
</dbReference>
<dbReference type="PANTHER" id="PTHR11571:SF222">
    <property type="entry name" value="GLUTATHIONE TRANSFERASE"/>
    <property type="match status" value="1"/>
</dbReference>
<comment type="similarity">
    <text evidence="2">Belongs to the GST superfamily. Mu family.</text>
</comment>
<dbReference type="SUPFAM" id="SSF52833">
    <property type="entry name" value="Thioredoxin-like"/>
    <property type="match status" value="1"/>
</dbReference>
<dbReference type="InterPro" id="IPR004045">
    <property type="entry name" value="Glutathione_S-Trfase_N"/>
</dbReference>
<evidence type="ECO:0000256" key="7">
    <source>
        <dbReference type="ARBA" id="ARBA00081375"/>
    </source>
</evidence>
<gene>
    <name evidence="10" type="ORF">B4U80_03528</name>
</gene>
<dbReference type="FunFam" id="1.20.1050.10:FF:000003">
    <property type="entry name" value="Glutathione S-transferase 2"/>
    <property type="match status" value="1"/>
</dbReference>
<evidence type="ECO:0000256" key="2">
    <source>
        <dbReference type="ARBA" id="ARBA00005861"/>
    </source>
</evidence>
<dbReference type="SFLD" id="SFLDS00019">
    <property type="entry name" value="Glutathione_Transferase_(cytos"/>
    <property type="match status" value="1"/>
</dbReference>
<evidence type="ECO:0000256" key="5">
    <source>
        <dbReference type="ARBA" id="ARBA00047960"/>
    </source>
</evidence>
<dbReference type="GO" id="GO:0004364">
    <property type="term" value="F:glutathione transferase activity"/>
    <property type="evidence" value="ECO:0007669"/>
    <property type="project" value="UniProtKB-EC"/>
</dbReference>
<accession>A0A443S7J6</accession>
<dbReference type="OrthoDB" id="4951845at2759"/>
<dbReference type="InterPro" id="IPR040079">
    <property type="entry name" value="Glutathione_S-Trfase"/>
</dbReference>
<evidence type="ECO:0000313" key="11">
    <source>
        <dbReference type="Proteomes" id="UP000288716"/>
    </source>
</evidence>
<proteinExistence type="inferred from homology"/>
<dbReference type="SFLD" id="SFLDG01205">
    <property type="entry name" value="AMPS.1"/>
    <property type="match status" value="1"/>
</dbReference>
<dbReference type="PRINTS" id="PR01267">
    <property type="entry name" value="GSTRNSFRASEM"/>
</dbReference>
<dbReference type="PANTHER" id="PTHR11571">
    <property type="entry name" value="GLUTATHIONE S-TRANSFERASE"/>
    <property type="match status" value="1"/>
</dbReference>
<dbReference type="InterPro" id="IPR010987">
    <property type="entry name" value="Glutathione-S-Trfase_C-like"/>
</dbReference>
<dbReference type="Pfam" id="PF02798">
    <property type="entry name" value="GST_N"/>
    <property type="match status" value="1"/>
</dbReference>
<dbReference type="CDD" id="cd03075">
    <property type="entry name" value="GST_N_Mu"/>
    <property type="match status" value="1"/>
</dbReference>
<dbReference type="InterPro" id="IPR050213">
    <property type="entry name" value="GST_superfamily"/>
</dbReference>
<evidence type="ECO:0000256" key="4">
    <source>
        <dbReference type="ARBA" id="ARBA00022679"/>
    </source>
</evidence>
<dbReference type="InterPro" id="IPR036249">
    <property type="entry name" value="Thioredoxin-like_sf"/>
</dbReference>
<dbReference type="Gene3D" id="1.20.1050.10">
    <property type="match status" value="1"/>
</dbReference>
<dbReference type="PROSITE" id="PS50404">
    <property type="entry name" value="GST_NTER"/>
    <property type="match status" value="1"/>
</dbReference>
<dbReference type="VEuPathDB" id="VectorBase:LDEU008645"/>
<dbReference type="InterPro" id="IPR004046">
    <property type="entry name" value="GST_C"/>
</dbReference>
<dbReference type="EMBL" id="NCKV01006520">
    <property type="protein sequence ID" value="RWS23395.1"/>
    <property type="molecule type" value="Genomic_DNA"/>
</dbReference>